<keyword evidence="1" id="KW-1185">Reference proteome</keyword>
<dbReference type="GeneID" id="113711940"/>
<dbReference type="PANTHER" id="PTHR33735:SF14">
    <property type="entry name" value="PHAGE CAPSID SCAFFOLDING PROTEIN (GPO) SERINE PEPTIDASE"/>
    <property type="match status" value="1"/>
</dbReference>
<name>A0ABM4W290_COFAR</name>
<dbReference type="Proteomes" id="UP001652660">
    <property type="component" value="Chromosome 10c"/>
</dbReference>
<gene>
    <name evidence="2" type="primary">LOC113711940</name>
</gene>
<protein>
    <submittedName>
        <fullName evidence="2">Uncharacterized protein isoform X1</fullName>
    </submittedName>
</protein>
<organism evidence="1 2">
    <name type="scientific">Coffea arabica</name>
    <name type="common">Arabian coffee</name>
    <dbReference type="NCBI Taxonomy" id="13443"/>
    <lineage>
        <taxon>Eukaryota</taxon>
        <taxon>Viridiplantae</taxon>
        <taxon>Streptophyta</taxon>
        <taxon>Embryophyta</taxon>
        <taxon>Tracheophyta</taxon>
        <taxon>Spermatophyta</taxon>
        <taxon>Magnoliopsida</taxon>
        <taxon>eudicotyledons</taxon>
        <taxon>Gunneridae</taxon>
        <taxon>Pentapetalae</taxon>
        <taxon>asterids</taxon>
        <taxon>lamiids</taxon>
        <taxon>Gentianales</taxon>
        <taxon>Rubiaceae</taxon>
        <taxon>Ixoroideae</taxon>
        <taxon>Gardenieae complex</taxon>
        <taxon>Bertiereae - Coffeeae clade</taxon>
        <taxon>Coffeeae</taxon>
        <taxon>Coffea</taxon>
    </lineage>
</organism>
<proteinExistence type="predicted"/>
<sequence length="232" mass="24812">MSTSILLCSSTPTGLHRRRVVTLNRALDLAILAQKRSLFFAGCQSLIHPSHGVQIMNKSNSFGESCAGGLPNPLVRLRVRKFAVFNGVLPGVPLPSEPPPSDSWNGWILGAVLTFVLPFLANKWGPLLKVKDEVDTAVQTVENVADAVEKVAEQVEKAAEDIVEGLPAGKLKNAVTFIGNVADKIDDTAEVLGDVIDKVQEVGDQVESALDGEKEAILDKAKEPAKEVKAEA</sequence>
<accession>A0ABM4W290</accession>
<evidence type="ECO:0000313" key="1">
    <source>
        <dbReference type="Proteomes" id="UP001652660"/>
    </source>
</evidence>
<dbReference type="PANTHER" id="PTHR33735">
    <property type="entry name" value="EXPRESSED PROTEIN"/>
    <property type="match status" value="1"/>
</dbReference>
<reference evidence="2" key="1">
    <citation type="submission" date="2025-08" db="UniProtKB">
        <authorList>
            <consortium name="RefSeq"/>
        </authorList>
    </citation>
    <scope>IDENTIFICATION</scope>
    <source>
        <tissue evidence="2">Leaves</tissue>
    </source>
</reference>
<dbReference type="RefSeq" id="XP_071925880.1">
    <property type="nucleotide sequence ID" value="XM_072069779.1"/>
</dbReference>
<evidence type="ECO:0000313" key="2">
    <source>
        <dbReference type="RefSeq" id="XP_071925880.1"/>
    </source>
</evidence>